<name>A0A0A9DTU3_ARUDO</name>
<dbReference type="PANTHER" id="PTHR33063:SF16">
    <property type="entry name" value="OS02G0241300 PROTEIN"/>
    <property type="match status" value="1"/>
</dbReference>
<sequence>MGKVNVQFTMDTGSKAVRDACADLLKSGQRQMRYKLKKAYFDGIPTNQVRTTSPLKSMIDDQWRALVAMWSDSKHKDKCVKNKLNREKVKFQQKIGSRCYVAHLHALRQEKYKDVQPTAFDLFKDCHCSSKTGFIEPVMKAIADMEAIMGEPVEEGQEPKSATEVVSQVLQSTKFLQNVGLESASSKKSCKAAVDARVQELEGALEIEKQGVADLREKIDGQQEELDTLKKQVQESEAARNKQLEEFENVKKASEEAKKASE</sequence>
<evidence type="ECO:0000313" key="2">
    <source>
        <dbReference type="EMBL" id="JAD87182.1"/>
    </source>
</evidence>
<accession>A0A0A9DTU3</accession>
<proteinExistence type="predicted"/>
<dbReference type="InterPro" id="IPR004252">
    <property type="entry name" value="Probable_transposase_24"/>
</dbReference>
<protein>
    <submittedName>
        <fullName evidence="2">Uncharacterized protein</fullName>
    </submittedName>
</protein>
<evidence type="ECO:0000256" key="1">
    <source>
        <dbReference type="SAM" id="MobiDB-lite"/>
    </source>
</evidence>
<organism evidence="2">
    <name type="scientific">Arundo donax</name>
    <name type="common">Giant reed</name>
    <name type="synonym">Donax arundinaceus</name>
    <dbReference type="NCBI Taxonomy" id="35708"/>
    <lineage>
        <taxon>Eukaryota</taxon>
        <taxon>Viridiplantae</taxon>
        <taxon>Streptophyta</taxon>
        <taxon>Embryophyta</taxon>
        <taxon>Tracheophyta</taxon>
        <taxon>Spermatophyta</taxon>
        <taxon>Magnoliopsida</taxon>
        <taxon>Liliopsida</taxon>
        <taxon>Poales</taxon>
        <taxon>Poaceae</taxon>
        <taxon>PACMAD clade</taxon>
        <taxon>Arundinoideae</taxon>
        <taxon>Arundineae</taxon>
        <taxon>Arundo</taxon>
    </lineage>
</organism>
<dbReference type="PANTHER" id="PTHR33063">
    <property type="entry name" value="OS02G0583500 PROTEIN"/>
    <property type="match status" value="1"/>
</dbReference>
<reference evidence="2" key="2">
    <citation type="journal article" date="2015" name="Data Brief">
        <title>Shoot transcriptome of the giant reed, Arundo donax.</title>
        <authorList>
            <person name="Barrero R.A."/>
            <person name="Guerrero F.D."/>
            <person name="Moolhuijzen P."/>
            <person name="Goolsby J.A."/>
            <person name="Tidwell J."/>
            <person name="Bellgard S.E."/>
            <person name="Bellgard M.I."/>
        </authorList>
    </citation>
    <scope>NUCLEOTIDE SEQUENCE</scope>
    <source>
        <tissue evidence="2">Shoot tissue taken approximately 20 cm above the soil surface</tissue>
    </source>
</reference>
<dbReference type="Pfam" id="PF03004">
    <property type="entry name" value="Transposase_24"/>
    <property type="match status" value="1"/>
</dbReference>
<dbReference type="EMBL" id="GBRH01210713">
    <property type="protein sequence ID" value="JAD87182.1"/>
    <property type="molecule type" value="Transcribed_RNA"/>
</dbReference>
<reference evidence="2" key="1">
    <citation type="submission" date="2014-09" db="EMBL/GenBank/DDBJ databases">
        <authorList>
            <person name="Magalhaes I.L.F."/>
            <person name="Oliveira U."/>
            <person name="Santos F.R."/>
            <person name="Vidigal T.H.D.A."/>
            <person name="Brescovit A.D."/>
            <person name="Santos A.J."/>
        </authorList>
    </citation>
    <scope>NUCLEOTIDE SEQUENCE</scope>
    <source>
        <tissue evidence="2">Shoot tissue taken approximately 20 cm above the soil surface</tissue>
    </source>
</reference>
<dbReference type="AlphaFoldDB" id="A0A0A9DTU3"/>
<feature type="region of interest" description="Disordered" evidence="1">
    <location>
        <begin position="231"/>
        <end position="262"/>
    </location>
</feature>